<evidence type="ECO:0000313" key="5">
    <source>
        <dbReference type="EMBL" id="KAG5682286.1"/>
    </source>
</evidence>
<reference evidence="5" key="1">
    <citation type="submission" date="2021-03" db="EMBL/GenBank/DDBJ databases">
        <title>Chromosome level genome of the anhydrobiotic midge Polypedilum vanderplanki.</title>
        <authorList>
            <person name="Yoshida Y."/>
            <person name="Kikawada T."/>
            <person name="Gusev O."/>
        </authorList>
    </citation>
    <scope>NUCLEOTIDE SEQUENCE</scope>
    <source>
        <strain evidence="5">NIAS01</strain>
        <tissue evidence="5">Whole body or cell culture</tissue>
    </source>
</reference>
<comment type="caution">
    <text evidence="5">The sequence shown here is derived from an EMBL/GenBank/DDBJ whole genome shotgun (WGS) entry which is preliminary data.</text>
</comment>
<keyword evidence="3" id="KW-0649">Protein kinase inhibitor</keyword>
<feature type="compositionally biased region" description="Basic residues" evidence="4">
    <location>
        <begin position="15"/>
        <end position="24"/>
    </location>
</feature>
<accession>A0A9J6CL18</accession>
<evidence type="ECO:0000313" key="6">
    <source>
        <dbReference type="Proteomes" id="UP001107558"/>
    </source>
</evidence>
<keyword evidence="6" id="KW-1185">Reference proteome</keyword>
<comment type="function">
    <text evidence="1">Extremely potent competitive inhibitor of cAMP-dependent protein kinase activity, this protein interacts with the catalytic subunit of the enzyme after the cAMP-induced dissociation of its regulatory chains.</text>
</comment>
<dbReference type="Proteomes" id="UP001107558">
    <property type="component" value="Chromosome 1"/>
</dbReference>
<dbReference type="InterPro" id="IPR004171">
    <property type="entry name" value="cAMP_dep_PKI"/>
</dbReference>
<evidence type="ECO:0000256" key="2">
    <source>
        <dbReference type="ARBA" id="ARBA00006393"/>
    </source>
</evidence>
<dbReference type="PANTHER" id="PTHR15416">
    <property type="entry name" value="CAMP-DEPENDENT PROTEIN KINASE INHIBITOR/PKI"/>
    <property type="match status" value="1"/>
</dbReference>
<evidence type="ECO:0000256" key="4">
    <source>
        <dbReference type="SAM" id="MobiDB-lite"/>
    </source>
</evidence>
<comment type="similarity">
    <text evidence="2">Belongs to the PKI family.</text>
</comment>
<feature type="compositionally biased region" description="Low complexity" evidence="4">
    <location>
        <begin position="37"/>
        <end position="56"/>
    </location>
</feature>
<gene>
    <name evidence="5" type="ORF">PVAND_011646</name>
</gene>
<sequence length="122" mass="13461">MKIKFKNGSITKKDPLHKKIKRIQVIRTVMDTEKSKQSNQQTQQDNSTGTSTSGTGKSDELQDEFINTGRIGRRNALPDILDSHCETSTADLPMKLSALTTNDSASSSNCQTNETSNQTNNK</sequence>
<dbReference type="Pfam" id="PF02827">
    <property type="entry name" value="PKI"/>
    <property type="match status" value="1"/>
</dbReference>
<feature type="region of interest" description="Disordered" evidence="4">
    <location>
        <begin position="1"/>
        <end position="76"/>
    </location>
</feature>
<dbReference type="AlphaFoldDB" id="A0A9J6CL18"/>
<organism evidence="5 6">
    <name type="scientific">Polypedilum vanderplanki</name>
    <name type="common">Sleeping chironomid midge</name>
    <dbReference type="NCBI Taxonomy" id="319348"/>
    <lineage>
        <taxon>Eukaryota</taxon>
        <taxon>Metazoa</taxon>
        <taxon>Ecdysozoa</taxon>
        <taxon>Arthropoda</taxon>
        <taxon>Hexapoda</taxon>
        <taxon>Insecta</taxon>
        <taxon>Pterygota</taxon>
        <taxon>Neoptera</taxon>
        <taxon>Endopterygota</taxon>
        <taxon>Diptera</taxon>
        <taxon>Nematocera</taxon>
        <taxon>Chironomoidea</taxon>
        <taxon>Chironomidae</taxon>
        <taxon>Chironominae</taxon>
        <taxon>Polypedilum</taxon>
        <taxon>Polypedilum</taxon>
    </lineage>
</organism>
<dbReference type="OrthoDB" id="6380180at2759"/>
<evidence type="ECO:0000256" key="3">
    <source>
        <dbReference type="ARBA" id="ARBA00023013"/>
    </source>
</evidence>
<protein>
    <submittedName>
        <fullName evidence="5">Uncharacterized protein</fullName>
    </submittedName>
</protein>
<feature type="region of interest" description="Disordered" evidence="4">
    <location>
        <begin position="99"/>
        <end position="122"/>
    </location>
</feature>
<proteinExistence type="inferred from homology"/>
<dbReference type="EMBL" id="JADBJN010000001">
    <property type="protein sequence ID" value="KAG5682286.1"/>
    <property type="molecule type" value="Genomic_DNA"/>
</dbReference>
<dbReference type="GO" id="GO:0004862">
    <property type="term" value="F:cAMP-dependent protein kinase inhibitor activity"/>
    <property type="evidence" value="ECO:0007669"/>
    <property type="project" value="InterPro"/>
</dbReference>
<name>A0A9J6CL18_POLVA</name>
<evidence type="ECO:0000256" key="1">
    <source>
        <dbReference type="ARBA" id="ARBA00002844"/>
    </source>
</evidence>